<evidence type="ECO:0000313" key="2">
    <source>
        <dbReference type="Proteomes" id="UP000070442"/>
    </source>
</evidence>
<organism evidence="1 2">
    <name type="scientific">Aedoeadaptatus coxii</name>
    <dbReference type="NCBI Taxonomy" id="755172"/>
    <lineage>
        <taxon>Bacteria</taxon>
        <taxon>Bacillati</taxon>
        <taxon>Bacillota</taxon>
        <taxon>Tissierellia</taxon>
        <taxon>Tissierellales</taxon>
        <taxon>Peptoniphilaceae</taxon>
        <taxon>Aedoeadaptatus</taxon>
    </lineage>
</organism>
<comment type="caution">
    <text evidence="1">The sequence shown here is derived from an EMBL/GenBank/DDBJ whole genome shotgun (WGS) entry which is preliminary data.</text>
</comment>
<evidence type="ECO:0000313" key="1">
    <source>
        <dbReference type="EMBL" id="KXB68359.1"/>
    </source>
</evidence>
<accession>A0A134AL29</accession>
<reference evidence="2" key="1">
    <citation type="submission" date="2016-01" db="EMBL/GenBank/DDBJ databases">
        <authorList>
            <person name="Mitreva M."/>
            <person name="Pepin K.H."/>
            <person name="Mihindukulasuriya K.A."/>
            <person name="Fulton R."/>
            <person name="Fronick C."/>
            <person name="O'Laughlin M."/>
            <person name="Miner T."/>
            <person name="Herter B."/>
            <person name="Rosa B.A."/>
            <person name="Cordes M."/>
            <person name="Tomlinson C."/>
            <person name="Wollam A."/>
            <person name="Palsikar V.B."/>
            <person name="Mardis E.R."/>
            <person name="Wilson R.K."/>
        </authorList>
    </citation>
    <scope>NUCLEOTIDE SEQUENCE [LARGE SCALE GENOMIC DNA]</scope>
    <source>
        <strain evidence="2">DNF00729</strain>
    </source>
</reference>
<dbReference type="EMBL" id="LSDG01000002">
    <property type="protein sequence ID" value="KXB68359.1"/>
    <property type="molecule type" value="Genomic_DNA"/>
</dbReference>
<dbReference type="STRING" id="755172.HMPREF1863_00070"/>
<name>A0A134AL29_9FIRM</name>
<protein>
    <submittedName>
        <fullName evidence="1">Uncharacterized protein</fullName>
    </submittedName>
</protein>
<gene>
    <name evidence="1" type="ORF">HMPREF1863_00070</name>
</gene>
<dbReference type="AlphaFoldDB" id="A0A134AL29"/>
<proteinExistence type="predicted"/>
<keyword evidence="2" id="KW-1185">Reference proteome</keyword>
<sequence length="41" mass="5131">MDNHIKIKIKLYQQNLIENNIFQKRRFIYNSKTKSLIYFLI</sequence>
<dbReference type="Proteomes" id="UP000070442">
    <property type="component" value="Unassembled WGS sequence"/>
</dbReference>